<evidence type="ECO:0000256" key="5">
    <source>
        <dbReference type="ARBA" id="ARBA00022989"/>
    </source>
</evidence>
<evidence type="ECO:0000256" key="6">
    <source>
        <dbReference type="ARBA" id="ARBA00023136"/>
    </source>
</evidence>
<evidence type="ECO:0000256" key="2">
    <source>
        <dbReference type="ARBA" id="ARBA00009784"/>
    </source>
</evidence>
<evidence type="ECO:0000256" key="1">
    <source>
        <dbReference type="ARBA" id="ARBA00004651"/>
    </source>
</evidence>
<protein>
    <recommendedName>
        <fullName evidence="7">UPF0056 membrane protein</fullName>
    </recommendedName>
</protein>
<dbReference type="PANTHER" id="PTHR33508">
    <property type="entry name" value="UPF0056 MEMBRANE PROTEIN YHCE"/>
    <property type="match status" value="1"/>
</dbReference>
<accession>A0A1U7HXY7</accession>
<dbReference type="InterPro" id="IPR002771">
    <property type="entry name" value="Multi_antbiot-R_MarC"/>
</dbReference>
<dbReference type="EMBL" id="MRCC01000003">
    <property type="protein sequence ID" value="OKH28478.1"/>
    <property type="molecule type" value="Genomic_DNA"/>
</dbReference>
<keyword evidence="3" id="KW-1003">Cell membrane</keyword>
<evidence type="ECO:0000313" key="8">
    <source>
        <dbReference type="EMBL" id="OKH28478.1"/>
    </source>
</evidence>
<comment type="subcellular location">
    <subcellularLocation>
        <location evidence="1 7">Cell membrane</location>
        <topology evidence="1 7">Multi-pass membrane protein</topology>
    </subcellularLocation>
</comment>
<dbReference type="OrthoDB" id="21094at2"/>
<feature type="transmembrane region" description="Helical" evidence="7">
    <location>
        <begin position="185"/>
        <end position="205"/>
    </location>
</feature>
<feature type="transmembrane region" description="Helical" evidence="7">
    <location>
        <begin position="118"/>
        <end position="137"/>
    </location>
</feature>
<keyword evidence="4 7" id="KW-0812">Transmembrane</keyword>
<comment type="similarity">
    <text evidence="2 7">Belongs to the UPF0056 (MarC) family.</text>
</comment>
<dbReference type="NCBIfam" id="TIGR00427">
    <property type="entry name" value="NAAT family transporter"/>
    <property type="match status" value="1"/>
</dbReference>
<dbReference type="RefSeq" id="WP_073548276.1">
    <property type="nucleotide sequence ID" value="NZ_CAWMVK010000023.1"/>
</dbReference>
<keyword evidence="5 7" id="KW-1133">Transmembrane helix</keyword>
<sequence length="214" mass="22622">MWQQLTSVIVGTFLTLFPVTNPVGAIPIFYGLTGATTKFYRLRQARQTAINVVLVLGVFLLAGREILSFFGISLGVLRIAGGLLIAHTAWEMVTARQRLTTPESDEALDKDDISFTPMAIPIISGPGAIGVVIGFAASNSGWIDNIGCLAGIVLLGVTIYLCLALGEPLVGILGKNGLGALNRVLGFFILAIAVQFIADGTVTLLREAAPNLLR</sequence>
<reference evidence="8 9" key="1">
    <citation type="submission" date="2016-11" db="EMBL/GenBank/DDBJ databases">
        <title>Draft Genome Sequences of Nine Cyanobacterial Strains from Diverse Habitats.</title>
        <authorList>
            <person name="Zhu T."/>
            <person name="Hou S."/>
            <person name="Lu X."/>
            <person name="Hess W.R."/>
        </authorList>
    </citation>
    <scope>NUCLEOTIDE SEQUENCE [LARGE SCALE GENOMIC DNA]</scope>
    <source>
        <strain evidence="8 9">5.2 s.c.1</strain>
    </source>
</reference>
<dbReference type="AlphaFoldDB" id="A0A1U7HXY7"/>
<organism evidence="8 9">
    <name type="scientific">Chroogloeocystis siderophila 5.2 s.c.1</name>
    <dbReference type="NCBI Taxonomy" id="247279"/>
    <lineage>
        <taxon>Bacteria</taxon>
        <taxon>Bacillati</taxon>
        <taxon>Cyanobacteriota</taxon>
        <taxon>Cyanophyceae</taxon>
        <taxon>Oscillatoriophycideae</taxon>
        <taxon>Chroococcales</taxon>
        <taxon>Chroococcaceae</taxon>
        <taxon>Chroogloeocystis</taxon>
    </lineage>
</organism>
<keyword evidence="9" id="KW-1185">Reference proteome</keyword>
<dbReference type="Proteomes" id="UP000185984">
    <property type="component" value="Unassembled WGS sequence"/>
</dbReference>
<evidence type="ECO:0000313" key="9">
    <source>
        <dbReference type="Proteomes" id="UP000185984"/>
    </source>
</evidence>
<evidence type="ECO:0000256" key="3">
    <source>
        <dbReference type="ARBA" id="ARBA00022475"/>
    </source>
</evidence>
<evidence type="ECO:0000256" key="7">
    <source>
        <dbReference type="RuleBase" id="RU362048"/>
    </source>
</evidence>
<keyword evidence="6 7" id="KW-0472">Membrane</keyword>
<dbReference type="PANTHER" id="PTHR33508:SF1">
    <property type="entry name" value="UPF0056 MEMBRANE PROTEIN YHCE"/>
    <property type="match status" value="1"/>
</dbReference>
<comment type="caution">
    <text evidence="8">The sequence shown here is derived from an EMBL/GenBank/DDBJ whole genome shotgun (WGS) entry which is preliminary data.</text>
</comment>
<feature type="transmembrane region" description="Helical" evidence="7">
    <location>
        <begin position="149"/>
        <end position="173"/>
    </location>
</feature>
<gene>
    <name evidence="8" type="ORF">NIES1031_04375</name>
</gene>
<dbReference type="Pfam" id="PF01914">
    <property type="entry name" value="MarC"/>
    <property type="match status" value="1"/>
</dbReference>
<proteinExistence type="inferred from homology"/>
<dbReference type="GO" id="GO:0005886">
    <property type="term" value="C:plasma membrane"/>
    <property type="evidence" value="ECO:0007669"/>
    <property type="project" value="UniProtKB-SubCell"/>
</dbReference>
<comment type="caution">
    <text evidence="7">Lacks conserved residue(s) required for the propagation of feature annotation.</text>
</comment>
<dbReference type="STRING" id="247279.NIES1031_04375"/>
<evidence type="ECO:0000256" key="4">
    <source>
        <dbReference type="ARBA" id="ARBA00022692"/>
    </source>
</evidence>
<name>A0A1U7HXY7_9CHRO</name>